<keyword evidence="2" id="KW-1185">Reference proteome</keyword>
<accession>B4VX79</accession>
<evidence type="ECO:0000313" key="2">
    <source>
        <dbReference type="Proteomes" id="UP000003835"/>
    </source>
</evidence>
<proteinExistence type="predicted"/>
<dbReference type="HOGENOM" id="CLU_3166758_0_0_3"/>
<dbReference type="Proteomes" id="UP000003835">
    <property type="component" value="Unassembled WGS sequence"/>
</dbReference>
<evidence type="ECO:0000313" key="1">
    <source>
        <dbReference type="EMBL" id="EDX73449.1"/>
    </source>
</evidence>
<organism evidence="1 2">
    <name type="scientific">Coleofasciculus chthonoplastes PCC 7420</name>
    <dbReference type="NCBI Taxonomy" id="118168"/>
    <lineage>
        <taxon>Bacteria</taxon>
        <taxon>Bacillati</taxon>
        <taxon>Cyanobacteriota</taxon>
        <taxon>Cyanophyceae</taxon>
        <taxon>Coleofasciculales</taxon>
        <taxon>Coleofasciculaceae</taxon>
        <taxon>Coleofasciculus</taxon>
    </lineage>
</organism>
<gene>
    <name evidence="1" type="ORF">MC7420_3623</name>
</gene>
<dbReference type="AlphaFoldDB" id="B4VX79"/>
<reference evidence="1 2" key="1">
    <citation type="submission" date="2008-07" db="EMBL/GenBank/DDBJ databases">
        <authorList>
            <person name="Tandeau de Marsac N."/>
            <person name="Ferriera S."/>
            <person name="Johnson J."/>
            <person name="Kravitz S."/>
            <person name="Beeson K."/>
            <person name="Sutton G."/>
            <person name="Rogers Y.-H."/>
            <person name="Friedman R."/>
            <person name="Frazier M."/>
            <person name="Venter J.C."/>
        </authorList>
    </citation>
    <scope>NUCLEOTIDE SEQUENCE [LARGE SCALE GENOMIC DNA]</scope>
    <source>
        <strain evidence="1 2">PCC 7420</strain>
    </source>
</reference>
<dbReference type="EMBL" id="DS989857">
    <property type="protein sequence ID" value="EDX73449.1"/>
    <property type="molecule type" value="Genomic_DNA"/>
</dbReference>
<protein>
    <submittedName>
        <fullName evidence="1">Uncharacterized protein</fullName>
    </submittedName>
</protein>
<sequence length="47" mass="5353">MANFCLSFDFLAILPENLATSLVYFLSLESLFSIRSLQRILVDTILN</sequence>
<name>B4VX79_9CYAN</name>